<evidence type="ECO:0000256" key="5">
    <source>
        <dbReference type="SAM" id="SignalP"/>
    </source>
</evidence>
<reference evidence="8 10" key="2">
    <citation type="submission" date="2020-08" db="EMBL/GenBank/DDBJ databases">
        <title>Sequencing the genomes of 1000 actinobacteria strains.</title>
        <authorList>
            <person name="Klenk H.-P."/>
        </authorList>
    </citation>
    <scope>NUCLEOTIDE SEQUENCE [LARGE SCALE GENOMIC DNA]</scope>
    <source>
        <strain evidence="8 10">DSM 9581</strain>
    </source>
</reference>
<dbReference type="GO" id="GO:0030288">
    <property type="term" value="C:outer membrane-bounded periplasmic space"/>
    <property type="evidence" value="ECO:0007669"/>
    <property type="project" value="TreeGrafter"/>
</dbReference>
<dbReference type="PROSITE" id="PS50983">
    <property type="entry name" value="FE_B12_PBP"/>
    <property type="match status" value="1"/>
</dbReference>
<dbReference type="PROSITE" id="PS51257">
    <property type="entry name" value="PROKAR_LIPOPROTEIN"/>
    <property type="match status" value="1"/>
</dbReference>
<dbReference type="Gene3D" id="3.40.50.1980">
    <property type="entry name" value="Nitrogenase molybdenum iron protein domain"/>
    <property type="match status" value="2"/>
</dbReference>
<dbReference type="AlphaFoldDB" id="A0A511F7K6"/>
<keyword evidence="3" id="KW-0813">Transport</keyword>
<comment type="similarity">
    <text evidence="2">Belongs to the bacterial solute-binding protein 8 family.</text>
</comment>
<evidence type="ECO:0000256" key="3">
    <source>
        <dbReference type="ARBA" id="ARBA00022448"/>
    </source>
</evidence>
<evidence type="ECO:0000256" key="1">
    <source>
        <dbReference type="ARBA" id="ARBA00004196"/>
    </source>
</evidence>
<dbReference type="PANTHER" id="PTHR30532">
    <property type="entry name" value="IRON III DICITRATE-BINDING PERIPLASMIC PROTEIN"/>
    <property type="match status" value="1"/>
</dbReference>
<evidence type="ECO:0000313" key="9">
    <source>
        <dbReference type="Proteomes" id="UP000321723"/>
    </source>
</evidence>
<dbReference type="InterPro" id="IPR002491">
    <property type="entry name" value="ABC_transptr_periplasmic_BD"/>
</dbReference>
<keyword evidence="9" id="KW-1185">Reference proteome</keyword>
<dbReference type="RefSeq" id="WP_246802885.1">
    <property type="nucleotide sequence ID" value="NZ_BJVQ01000003.1"/>
</dbReference>
<evidence type="ECO:0000313" key="8">
    <source>
        <dbReference type="EMBL" id="MBB5473452.1"/>
    </source>
</evidence>
<evidence type="ECO:0000313" key="10">
    <source>
        <dbReference type="Proteomes" id="UP000564629"/>
    </source>
</evidence>
<dbReference type="InterPro" id="IPR051313">
    <property type="entry name" value="Bact_iron-sidero_bind"/>
</dbReference>
<feature type="domain" description="Fe/B12 periplasmic-binding" evidence="6">
    <location>
        <begin position="75"/>
        <end position="352"/>
    </location>
</feature>
<evidence type="ECO:0000256" key="2">
    <source>
        <dbReference type="ARBA" id="ARBA00008814"/>
    </source>
</evidence>
<dbReference type="Pfam" id="PF01497">
    <property type="entry name" value="Peripla_BP_2"/>
    <property type="match status" value="1"/>
</dbReference>
<dbReference type="Proteomes" id="UP000564629">
    <property type="component" value="Unassembled WGS sequence"/>
</dbReference>
<proteinExistence type="inferred from homology"/>
<sequence length="357" mass="37265">MHARTTSPRPGARRGLAAVAALGAAALLLTACSSDDAADDAPAAGGDETAAADDAFPVTIESSLGEATIEAKPERVVALGWGAADIAFSLGTTPVGIESDDWAGDEDGYQPWFRAAVEDAGEELPETITMYPELDVEAIIALEPDLILATQSGIDQATFDQLSDFAPVVAYPGQAWATPVEDQITIAAQALGVPDQAAGLIDGIQAEYDAVAEAHPEWADITYAYVYGGDQAGSLGVYMPGDTRVALLSSLGLELAPSAAGLEPDPGSFYATLGLENADQLDDVELLFTWFNDEDEQAATEAQPLWQQMPAFQSGAYLPMLDRQLGMAVTVATPLSVPYALDAYVPQIEEVVAKVAG</sequence>
<comment type="subcellular location">
    <subcellularLocation>
        <location evidence="1">Cell envelope</location>
    </subcellularLocation>
</comment>
<evidence type="ECO:0000313" key="7">
    <source>
        <dbReference type="EMBL" id="GEL45266.1"/>
    </source>
</evidence>
<dbReference type="CDD" id="cd01146">
    <property type="entry name" value="FhuD"/>
    <property type="match status" value="1"/>
</dbReference>
<keyword evidence="4 5" id="KW-0732">Signal</keyword>
<comment type="caution">
    <text evidence="7">The sequence shown here is derived from an EMBL/GenBank/DDBJ whole genome shotgun (WGS) entry which is preliminary data.</text>
</comment>
<name>A0A511F7K6_9CELL</name>
<dbReference type="PANTHER" id="PTHR30532:SF28">
    <property type="entry name" value="PETROBACTIN-BINDING PROTEIN YCLQ"/>
    <property type="match status" value="1"/>
</dbReference>
<protein>
    <submittedName>
        <fullName evidence="8">Iron complex transport system substrate-binding protein</fullName>
    </submittedName>
    <submittedName>
        <fullName evidence="7">Iron-siderophore ABC transporter substrate-binding protein</fullName>
    </submittedName>
</protein>
<dbReference type="GO" id="GO:1901678">
    <property type="term" value="P:iron coordination entity transport"/>
    <property type="evidence" value="ECO:0007669"/>
    <property type="project" value="UniProtKB-ARBA"/>
</dbReference>
<dbReference type="Proteomes" id="UP000321723">
    <property type="component" value="Unassembled WGS sequence"/>
</dbReference>
<feature type="signal peptide" evidence="5">
    <location>
        <begin position="1"/>
        <end position="37"/>
    </location>
</feature>
<dbReference type="SUPFAM" id="SSF53807">
    <property type="entry name" value="Helical backbone' metal receptor"/>
    <property type="match status" value="1"/>
</dbReference>
<evidence type="ECO:0000259" key="6">
    <source>
        <dbReference type="PROSITE" id="PS50983"/>
    </source>
</evidence>
<evidence type="ECO:0000256" key="4">
    <source>
        <dbReference type="ARBA" id="ARBA00022729"/>
    </source>
</evidence>
<feature type="chain" id="PRO_5033464671" evidence="5">
    <location>
        <begin position="38"/>
        <end position="357"/>
    </location>
</feature>
<organism evidence="7 9">
    <name type="scientific">Cellulomonas hominis</name>
    <dbReference type="NCBI Taxonomy" id="156981"/>
    <lineage>
        <taxon>Bacteria</taxon>
        <taxon>Bacillati</taxon>
        <taxon>Actinomycetota</taxon>
        <taxon>Actinomycetes</taxon>
        <taxon>Micrococcales</taxon>
        <taxon>Cellulomonadaceae</taxon>
        <taxon>Cellulomonas</taxon>
    </lineage>
</organism>
<dbReference type="EMBL" id="JACHDN010000001">
    <property type="protein sequence ID" value="MBB5473452.1"/>
    <property type="molecule type" value="Genomic_DNA"/>
</dbReference>
<reference evidence="7 9" key="1">
    <citation type="submission" date="2019-07" db="EMBL/GenBank/DDBJ databases">
        <title>Whole genome shotgun sequence of Cellulomonas hominis NBRC 16055.</title>
        <authorList>
            <person name="Hosoyama A."/>
            <person name="Uohara A."/>
            <person name="Ohji S."/>
            <person name="Ichikawa N."/>
        </authorList>
    </citation>
    <scope>NUCLEOTIDE SEQUENCE [LARGE SCALE GENOMIC DNA]</scope>
    <source>
        <strain evidence="7 9">NBRC 16055</strain>
    </source>
</reference>
<accession>A0A511F7K6</accession>
<dbReference type="EMBL" id="BJVQ01000003">
    <property type="protein sequence ID" value="GEL45266.1"/>
    <property type="molecule type" value="Genomic_DNA"/>
</dbReference>
<gene>
    <name evidence="7" type="ORF">CHO01_03820</name>
    <name evidence="8" type="ORF">HNR08_002188</name>
</gene>